<name>T0QBC7_SAPDV</name>
<dbReference type="RefSeq" id="XP_008615864.1">
    <property type="nucleotide sequence ID" value="XM_008617642.1"/>
</dbReference>
<proteinExistence type="predicted"/>
<evidence type="ECO:0000313" key="1">
    <source>
        <dbReference type="EMBL" id="EQC30840.1"/>
    </source>
</evidence>
<evidence type="ECO:0000313" key="2">
    <source>
        <dbReference type="Proteomes" id="UP000030762"/>
    </source>
</evidence>
<sequence length="146" mass="16546">MRKLAKWLRTSRVLKKLHLHGAFGVTLDALGSILPQLVQRRLESFSFDAHWETKHSMPPVNKTDAELLAYALKCRRHHECPLKIRIFIDSLDALAVLFPVLATCANVKLDVKWPDELDAEANALAAQHRLRIVRRHLFGGAFAPPV</sequence>
<protein>
    <submittedName>
        <fullName evidence="1">Uncharacterized protein</fullName>
    </submittedName>
</protein>
<organism evidence="1 2">
    <name type="scientific">Saprolegnia diclina (strain VS20)</name>
    <dbReference type="NCBI Taxonomy" id="1156394"/>
    <lineage>
        <taxon>Eukaryota</taxon>
        <taxon>Sar</taxon>
        <taxon>Stramenopiles</taxon>
        <taxon>Oomycota</taxon>
        <taxon>Saprolegniomycetes</taxon>
        <taxon>Saprolegniales</taxon>
        <taxon>Saprolegniaceae</taxon>
        <taxon>Saprolegnia</taxon>
    </lineage>
</organism>
<dbReference type="AlphaFoldDB" id="T0QBC7"/>
<reference evidence="1 2" key="1">
    <citation type="submission" date="2012-04" db="EMBL/GenBank/DDBJ databases">
        <title>The Genome Sequence of Saprolegnia declina VS20.</title>
        <authorList>
            <consortium name="The Broad Institute Genome Sequencing Platform"/>
            <person name="Russ C."/>
            <person name="Nusbaum C."/>
            <person name="Tyler B."/>
            <person name="van West P."/>
            <person name="Dieguez-Uribeondo J."/>
            <person name="de Bruijn I."/>
            <person name="Tripathy S."/>
            <person name="Jiang R."/>
            <person name="Young S.K."/>
            <person name="Zeng Q."/>
            <person name="Gargeya S."/>
            <person name="Fitzgerald M."/>
            <person name="Haas B."/>
            <person name="Abouelleil A."/>
            <person name="Alvarado L."/>
            <person name="Arachchi H.M."/>
            <person name="Berlin A."/>
            <person name="Chapman S.B."/>
            <person name="Goldberg J."/>
            <person name="Griggs A."/>
            <person name="Gujja S."/>
            <person name="Hansen M."/>
            <person name="Howarth C."/>
            <person name="Imamovic A."/>
            <person name="Larimer J."/>
            <person name="McCowen C."/>
            <person name="Montmayeur A."/>
            <person name="Murphy C."/>
            <person name="Neiman D."/>
            <person name="Pearson M."/>
            <person name="Priest M."/>
            <person name="Roberts A."/>
            <person name="Saif S."/>
            <person name="Shea T."/>
            <person name="Sisk P."/>
            <person name="Sykes S."/>
            <person name="Wortman J."/>
            <person name="Nusbaum C."/>
            <person name="Birren B."/>
        </authorList>
    </citation>
    <scope>NUCLEOTIDE SEQUENCE [LARGE SCALE GENOMIC DNA]</scope>
    <source>
        <strain evidence="1 2">VS20</strain>
    </source>
</reference>
<dbReference type="OrthoDB" id="10645680at2759"/>
<dbReference type="Proteomes" id="UP000030762">
    <property type="component" value="Unassembled WGS sequence"/>
</dbReference>
<dbReference type="VEuPathDB" id="FungiDB:SDRG_11599"/>
<accession>T0QBC7</accession>
<dbReference type="EMBL" id="JH767173">
    <property type="protein sequence ID" value="EQC30840.1"/>
    <property type="molecule type" value="Genomic_DNA"/>
</dbReference>
<dbReference type="InParanoid" id="T0QBC7"/>
<keyword evidence="2" id="KW-1185">Reference proteome</keyword>
<dbReference type="GeneID" id="19952326"/>
<gene>
    <name evidence="1" type="ORF">SDRG_11599</name>
</gene>